<sequence length="79" mass="9209">MLNGMQLLDLMRETENKMLHLHKAIDRVSTEPEFKESVSVLTEVVQDYQGQLDKMKHALRNVEVGQQQHAQSQQNNTYQ</sequence>
<gene>
    <name evidence="1" type="ORF">NDK47_14590</name>
</gene>
<keyword evidence="2" id="KW-1185">Reference proteome</keyword>
<dbReference type="RefSeq" id="WP_251870489.1">
    <property type="nucleotide sequence ID" value="NZ_CP098755.1"/>
</dbReference>
<evidence type="ECO:0008006" key="3">
    <source>
        <dbReference type="Google" id="ProtNLM"/>
    </source>
</evidence>
<dbReference type="EMBL" id="CP098755">
    <property type="protein sequence ID" value="USG63407.1"/>
    <property type="molecule type" value="Genomic_DNA"/>
</dbReference>
<proteinExistence type="predicted"/>
<protein>
    <recommendedName>
        <fullName evidence="3">DUF1657 domain-containing protein</fullName>
    </recommendedName>
</protein>
<evidence type="ECO:0000313" key="2">
    <source>
        <dbReference type="Proteomes" id="UP001056500"/>
    </source>
</evidence>
<accession>A0ABY4WBW1</accession>
<organism evidence="1 2">
    <name type="scientific">Brevibacillus ruminantium</name>
    <dbReference type="NCBI Taxonomy" id="2950604"/>
    <lineage>
        <taxon>Bacteria</taxon>
        <taxon>Bacillati</taxon>
        <taxon>Bacillota</taxon>
        <taxon>Bacilli</taxon>
        <taxon>Bacillales</taxon>
        <taxon>Paenibacillaceae</taxon>
        <taxon>Brevibacillus</taxon>
    </lineage>
</organism>
<reference evidence="1" key="1">
    <citation type="submission" date="2022-06" db="EMBL/GenBank/DDBJ databases">
        <title>Genome sequencing of Brevibacillus sp. BB3-R1.</title>
        <authorList>
            <person name="Heo J."/>
            <person name="Lee D."/>
            <person name="Won M."/>
            <person name="Han B.-H."/>
            <person name="Hong S.-B."/>
            <person name="Kwon S.-W."/>
        </authorList>
    </citation>
    <scope>NUCLEOTIDE SEQUENCE</scope>
    <source>
        <strain evidence="1">BB3-R1</strain>
    </source>
</reference>
<evidence type="ECO:0000313" key="1">
    <source>
        <dbReference type="EMBL" id="USG63407.1"/>
    </source>
</evidence>
<name>A0ABY4WBW1_9BACL</name>
<dbReference type="Proteomes" id="UP001056500">
    <property type="component" value="Chromosome"/>
</dbReference>